<sequence>DIYDFLEDLFMYQTDLGYDNILIELWVEASKKFVEMKEKKYLLQSLEKLNTHLKIPQNNAQLYHYFYTCNFLWQFKSIFFSLEQRDFWRMMFYRALYEENDFNLAQKILPHLDKNLRALITDPLLLFNETESFKRDIYSFGEEDLFFMGFEEGFIIKQMIFRINSEGSISIRMISQENKIVEGKKFDEHWNDTHILDIYNDIFSDNLEKKYAFTLNEFGRLLYVFLPNKIRTFFKQFEIKALNFTPEIYFILDDMTIPFD</sequence>
<reference evidence="1" key="1">
    <citation type="journal article" date="2014" name="Front. Microbiol.">
        <title>High frequency of phylogenetically diverse reductive dehalogenase-homologous genes in deep subseafloor sedimentary metagenomes.</title>
        <authorList>
            <person name="Kawai M."/>
            <person name="Futagami T."/>
            <person name="Toyoda A."/>
            <person name="Takaki Y."/>
            <person name="Nishi S."/>
            <person name="Hori S."/>
            <person name="Arai W."/>
            <person name="Tsubouchi T."/>
            <person name="Morono Y."/>
            <person name="Uchiyama I."/>
            <person name="Ito T."/>
            <person name="Fujiyama A."/>
            <person name="Inagaki F."/>
            <person name="Takami H."/>
        </authorList>
    </citation>
    <scope>NUCLEOTIDE SEQUENCE</scope>
    <source>
        <strain evidence="1">Expedition CK06-06</strain>
    </source>
</reference>
<accession>X1I971</accession>
<feature type="non-terminal residue" evidence="1">
    <location>
        <position position="260"/>
    </location>
</feature>
<comment type="caution">
    <text evidence="1">The sequence shown here is derived from an EMBL/GenBank/DDBJ whole genome shotgun (WGS) entry which is preliminary data.</text>
</comment>
<dbReference type="EMBL" id="BARU01032963">
    <property type="protein sequence ID" value="GAH62644.1"/>
    <property type="molecule type" value="Genomic_DNA"/>
</dbReference>
<gene>
    <name evidence="1" type="ORF">S03H2_51909</name>
</gene>
<evidence type="ECO:0000313" key="1">
    <source>
        <dbReference type="EMBL" id="GAH62644.1"/>
    </source>
</evidence>
<protein>
    <submittedName>
        <fullName evidence="1">Uncharacterized protein</fullName>
    </submittedName>
</protein>
<feature type="non-terminal residue" evidence="1">
    <location>
        <position position="1"/>
    </location>
</feature>
<name>X1I971_9ZZZZ</name>
<dbReference type="AlphaFoldDB" id="X1I971"/>
<proteinExistence type="predicted"/>
<organism evidence="1">
    <name type="scientific">marine sediment metagenome</name>
    <dbReference type="NCBI Taxonomy" id="412755"/>
    <lineage>
        <taxon>unclassified sequences</taxon>
        <taxon>metagenomes</taxon>
        <taxon>ecological metagenomes</taxon>
    </lineage>
</organism>